<dbReference type="Gene3D" id="3.40.50.300">
    <property type="entry name" value="P-loop containing nucleotide triphosphate hydrolases"/>
    <property type="match status" value="1"/>
</dbReference>
<feature type="domain" description="Disease resistance R13L4/SHOC-2-like LRR" evidence="5">
    <location>
        <begin position="616"/>
        <end position="852"/>
    </location>
</feature>
<reference evidence="6" key="1">
    <citation type="submission" date="2023-03" db="EMBL/GenBank/DDBJ databases">
        <authorList>
            <person name="Julca I."/>
        </authorList>
    </citation>
    <scope>NUCLEOTIDE SEQUENCE</scope>
</reference>
<evidence type="ECO:0000256" key="1">
    <source>
        <dbReference type="ARBA" id="ARBA00022614"/>
    </source>
</evidence>
<dbReference type="PANTHER" id="PTHR23155">
    <property type="entry name" value="DISEASE RESISTANCE PROTEIN RP"/>
    <property type="match status" value="1"/>
</dbReference>
<gene>
    <name evidence="6" type="ORF">OLC1_LOCUS14362</name>
</gene>
<dbReference type="SUPFAM" id="SSF52058">
    <property type="entry name" value="L domain-like"/>
    <property type="match status" value="1"/>
</dbReference>
<dbReference type="InterPro" id="IPR044974">
    <property type="entry name" value="Disease_R_plants"/>
</dbReference>
<evidence type="ECO:0000313" key="7">
    <source>
        <dbReference type="Proteomes" id="UP001161247"/>
    </source>
</evidence>
<dbReference type="InterPro" id="IPR042197">
    <property type="entry name" value="Apaf_helical"/>
</dbReference>
<dbReference type="Pfam" id="PF23598">
    <property type="entry name" value="LRR_14"/>
    <property type="match status" value="1"/>
</dbReference>
<dbReference type="InterPro" id="IPR055414">
    <property type="entry name" value="LRR_R13L4/SHOC2-like"/>
</dbReference>
<dbReference type="PANTHER" id="PTHR23155:SF1152">
    <property type="entry name" value="AAA+ ATPASE DOMAIN-CONTAINING PROTEIN"/>
    <property type="match status" value="1"/>
</dbReference>
<keyword evidence="7" id="KW-1185">Reference proteome</keyword>
<dbReference type="InterPro" id="IPR002182">
    <property type="entry name" value="NB-ARC"/>
</dbReference>
<dbReference type="GO" id="GO:0098542">
    <property type="term" value="P:defense response to other organism"/>
    <property type="evidence" value="ECO:0007669"/>
    <property type="project" value="TreeGrafter"/>
</dbReference>
<evidence type="ECO:0000313" key="6">
    <source>
        <dbReference type="EMBL" id="CAI9105731.1"/>
    </source>
</evidence>
<dbReference type="PRINTS" id="PR00364">
    <property type="entry name" value="DISEASERSIST"/>
</dbReference>
<feature type="domain" description="NB-ARC" evidence="4">
    <location>
        <begin position="337"/>
        <end position="433"/>
    </location>
</feature>
<keyword evidence="3" id="KW-0611">Plant defense</keyword>
<dbReference type="Pfam" id="PF00931">
    <property type="entry name" value="NB-ARC"/>
    <property type="match status" value="1"/>
</dbReference>
<dbReference type="InterPro" id="IPR027417">
    <property type="entry name" value="P-loop_NTPase"/>
</dbReference>
<evidence type="ECO:0000259" key="4">
    <source>
        <dbReference type="Pfam" id="PF00931"/>
    </source>
</evidence>
<dbReference type="GO" id="GO:0005737">
    <property type="term" value="C:cytoplasm"/>
    <property type="evidence" value="ECO:0007669"/>
    <property type="project" value="UniProtKB-SubCell"/>
</dbReference>
<dbReference type="InterPro" id="IPR032675">
    <property type="entry name" value="LRR_dom_sf"/>
</dbReference>
<dbReference type="GO" id="GO:0043531">
    <property type="term" value="F:ADP binding"/>
    <property type="evidence" value="ECO:0007669"/>
    <property type="project" value="InterPro"/>
</dbReference>
<evidence type="ECO:0000259" key="5">
    <source>
        <dbReference type="Pfam" id="PF23598"/>
    </source>
</evidence>
<dbReference type="EMBL" id="OX459122">
    <property type="protein sequence ID" value="CAI9105731.1"/>
    <property type="molecule type" value="Genomic_DNA"/>
</dbReference>
<protein>
    <submittedName>
        <fullName evidence="6">OLC1v1004730C1</fullName>
    </submittedName>
</protein>
<evidence type="ECO:0000256" key="2">
    <source>
        <dbReference type="ARBA" id="ARBA00022737"/>
    </source>
</evidence>
<organism evidence="6 7">
    <name type="scientific">Oldenlandia corymbosa var. corymbosa</name>
    <dbReference type="NCBI Taxonomy" id="529605"/>
    <lineage>
        <taxon>Eukaryota</taxon>
        <taxon>Viridiplantae</taxon>
        <taxon>Streptophyta</taxon>
        <taxon>Embryophyta</taxon>
        <taxon>Tracheophyta</taxon>
        <taxon>Spermatophyta</taxon>
        <taxon>Magnoliopsida</taxon>
        <taxon>eudicotyledons</taxon>
        <taxon>Gunneridae</taxon>
        <taxon>Pentapetalae</taxon>
        <taxon>asterids</taxon>
        <taxon>lamiids</taxon>
        <taxon>Gentianales</taxon>
        <taxon>Rubiaceae</taxon>
        <taxon>Rubioideae</taxon>
        <taxon>Spermacoceae</taxon>
        <taxon>Hedyotis-Oldenlandia complex</taxon>
        <taxon>Oldenlandia</taxon>
    </lineage>
</organism>
<dbReference type="Gene3D" id="1.10.8.430">
    <property type="entry name" value="Helical domain of apoptotic protease-activating factors"/>
    <property type="match status" value="1"/>
</dbReference>
<keyword evidence="2" id="KW-0677">Repeat</keyword>
<keyword evidence="1" id="KW-0433">Leucine-rich repeat</keyword>
<name>A0AAV1DD18_OLDCO</name>
<dbReference type="AlphaFoldDB" id="A0AAV1DD18"/>
<sequence>MAFFSSPIIARIDSALDDLELLVKARGHDPDEGFEVKKLRMMLRILKMFVLCSRKLGKDGKLASFLLKRSSSLLAHQVLEIISTSTQTLVDFWSFSSRRYYVPVLEEAMGSLEEKMMFLENTMRVAKMWKRMQFDISTLVQKINPVDQQTHIEEVEVGLDDLLITLKSFIADHGEKDPHVPVFNFPRTNQLGFVEFILEKLMQLTSSEAELTVKICLQTIQEELVFLRSVLGDIVELRSMHKELQALWDGVLEEAYRIECLMDNLLVGHLPNSFSIPFDSIMKDIGNIKDNVMKTSHERFQGIKDKEVSRAYTQVSSQRTLSLSKEVVGLVDEAKFIMDRLMRGQKKLRIVAIVGMPGVGKTTLATKVYNAPAISHRFPVRAWCSISQVLEKKKVLIELLNQIDPKMTYYEIDEHDLADKLRRRLKRRRYLILVILTSRHHDVPPRYMLDQEPLILSQLSKEASLELLERKLFAGTGWPFELSDLKNQIVEICKGSPLAIVIVAGLLASTKAEDWMKILDSLNSSLASITKHCMKTLELKTERGTLFSFPEGSDELLAFDEPHNSRRLCINSVTRDFKESKLFCPRARSLLFNSSHDTVRLHKGTQLVDVSFVIHIFKLLRVLDLEQIRSRNEFPREIELILQLAFLAIRGKFRQIPSSIAKLSNLETLIIDPCADIVSFLANLWSLQKLKYLYIRTYGSFDGGSLPTECLHSTSALHELTRLSGAIIPHWSSMERLMRKFPNIRNWKCPLFEHKDDLENLDRIVFPDFLSQLESLHVLREIRVPSSWKFELSLPATLKKLTLSEFYLSWKNFSATAKLPNLDVLKLLQVSFETETWEVNEGEFLKLRILTLFCWDLVS</sequence>
<dbReference type="Gene3D" id="3.80.10.10">
    <property type="entry name" value="Ribonuclease Inhibitor"/>
    <property type="match status" value="1"/>
</dbReference>
<accession>A0AAV1DD18</accession>
<proteinExistence type="predicted"/>
<dbReference type="SUPFAM" id="SSF52540">
    <property type="entry name" value="P-loop containing nucleoside triphosphate hydrolases"/>
    <property type="match status" value="1"/>
</dbReference>
<evidence type="ECO:0000256" key="3">
    <source>
        <dbReference type="ARBA" id="ARBA00022821"/>
    </source>
</evidence>
<dbReference type="Proteomes" id="UP001161247">
    <property type="component" value="Chromosome 5"/>
</dbReference>